<feature type="transmembrane region" description="Helical" evidence="1">
    <location>
        <begin position="857"/>
        <end position="879"/>
    </location>
</feature>
<feature type="transmembrane region" description="Helical" evidence="1">
    <location>
        <begin position="965"/>
        <end position="987"/>
    </location>
</feature>
<evidence type="ECO:0000313" key="2">
    <source>
        <dbReference type="EMBL" id="DAF89567.1"/>
    </source>
</evidence>
<keyword evidence="1" id="KW-0472">Membrane</keyword>
<reference evidence="2" key="1">
    <citation type="journal article" date="2021" name="Proc. Natl. Acad. Sci. U.S.A.">
        <title>A Catalog of Tens of Thousands of Viruses from Human Metagenomes Reveals Hidden Associations with Chronic Diseases.</title>
        <authorList>
            <person name="Tisza M.J."/>
            <person name="Buck C.B."/>
        </authorList>
    </citation>
    <scope>NUCLEOTIDE SEQUENCE</scope>
    <source>
        <strain evidence="2">CtZD11</strain>
    </source>
</reference>
<evidence type="ECO:0000256" key="1">
    <source>
        <dbReference type="SAM" id="Phobius"/>
    </source>
</evidence>
<keyword evidence="1" id="KW-1133">Transmembrane helix</keyword>
<name>A0A8S5U534_9CAUD</name>
<feature type="transmembrane region" description="Helical" evidence="1">
    <location>
        <begin position="891"/>
        <end position="914"/>
    </location>
</feature>
<organism evidence="2">
    <name type="scientific">Siphoviridae sp. ctZD11</name>
    <dbReference type="NCBI Taxonomy" id="2825556"/>
    <lineage>
        <taxon>Viruses</taxon>
        <taxon>Duplodnaviria</taxon>
        <taxon>Heunggongvirae</taxon>
        <taxon>Uroviricota</taxon>
        <taxon>Caudoviricetes</taxon>
    </lineage>
</organism>
<feature type="transmembrane region" description="Helical" evidence="1">
    <location>
        <begin position="748"/>
        <end position="767"/>
    </location>
</feature>
<protein>
    <submittedName>
        <fullName evidence="2">Minor tail protein</fullName>
    </submittedName>
</protein>
<keyword evidence="1" id="KW-0812">Transmembrane</keyword>
<sequence>MADNVEIQGLEFQIQENSEGAVSGINNLKKALSGLKGATGASVTGLNATSKSIRELKNALSGLNSGDVSKKLTQIATGLKALESAKNIKISSSIANQLNALNAALANVRWTDGDKLRTLADGLRPLSELGKANMTTFINQLKKLPTVIEELEKADIDKFTQQMKELAAAMKPFADEMQKVFNGFSAFPSRIQRLIRSTEQYNGTVRRATNSTSAWNKVANGLKFGTMIYGLSRLASMIGTAITKSNEYQENLNLFTVAMGEYAEEAFNYGKTVSEILGIDLSDWIRNQGVFNTLLTGFGDTAERASLMSKNLTQLGYDLSSFFNISVEDAMQKLQSGISGELEPLRRLGYDLSQARLEAVALSLGIDKSVMSMTQAEKAELRYYAIMTQVTTAQGDLARTLEAPANQLRVLSAQFNMAARAIGNIFIPALNAILPYAIAVVQVIREIANAIASLFGFEMTEVDYSGITAGASGAGDMADSLDEAAGAAKKLKQYTAGFDELNVFSPDSGSAGSGIGAGGGGGFDFELPEYDFLGDAVSTRIDEIRAKMEPFVTWVKDNMNEILETAAAIGTAMLQWKVANGILSLFNTVKGLSGKNLLYNITFAVTGLGLFLDGWDKIKEAIKDILDNGPNLTNVTQLISGFAEGLGVAFLALGNVKLAGASLVISGLSGIVSSISDMVNSGVNFDNATNLVRNIGIFLSGIGLLTNNPVLTGGGLILTGITLIVRNFSDVVEAFRTGDWSGVDKVELAAGLLLTVGGFLSALGTLNQIASKIGAGKAVTSASTTLQEVATAMGNSGGGGLNGTLKTLAQNLAWGLVVIAEVSTAAILIVGAIAILGAELDQVGKAWEPVIENGGTVATAIITGTALLTAIGLAAYALGTGGVAIATNVGLGTAILLELGVATGLFIVEVWAIGKGLDEIGQAWQPVIDNGETIATGIGVGTGLLIGIGVVTAALGAATVASVGLLPVAVGLGTAILVELAVAFVAFTESLVSVADELTFNLSPALTRVNGVLPALTVNMSNFVDFMSTFAGEIGSYTESMGGITWDSIVSGFQQLFAGNPIGDFADDVADIAVDTANLNEQLVIAVPEVRQAVTLVTQYSALIDQLESLLNDREAVVLSGAMFVNMQEVGVNLVTGFASGMNSQAALLNESFSTIANGIQLTYTTMLTTIQTQTTTTWLNIYTVSVTQWTMISTYLTTTWTTLTTTWTTTMTTLNTGWSTGWTQMTTGWNTFRTTFQATLTTFSTQTTTKWSTMWTQMTTTWTTWQTEFNTSYTTWSTELSSQWGSLWRGLGNVVTIEWNGILMTIETGMNNAIAAVNSVIREINKLSAFTGISLSYLSQIQIDPIPYYAQGGFVDEGQLFIAREAGAEMVGAIGNRTAVVNNDQIVEGISAGVANANDGVIAAIYALMNLIDDKDLSVSIGDDVIGRSYDRYSRNRGVRVNSGAFSNAY</sequence>
<feature type="transmembrane region" description="Helical" evidence="1">
    <location>
        <begin position="812"/>
        <end position="837"/>
    </location>
</feature>
<proteinExistence type="predicted"/>
<feature type="transmembrane region" description="Helical" evidence="1">
    <location>
        <begin position="934"/>
        <end position="958"/>
    </location>
</feature>
<accession>A0A8S5U534</accession>
<dbReference type="EMBL" id="BK016014">
    <property type="protein sequence ID" value="DAF89567.1"/>
    <property type="molecule type" value="Genomic_DNA"/>
</dbReference>